<dbReference type="InterPro" id="IPR022085">
    <property type="entry name" value="OpdG"/>
</dbReference>
<dbReference type="PANTHER" id="PTHR38797">
    <property type="entry name" value="NUCLEAR PORE COMPLEX PROTEIN NUP85-RELATED"/>
    <property type="match status" value="1"/>
</dbReference>
<name>A0A6J3LT09_9PEZI</name>
<dbReference type="OrthoDB" id="3350591at2759"/>
<dbReference type="GeneID" id="54364683"/>
<reference evidence="2" key="2">
    <citation type="submission" date="2020-04" db="EMBL/GenBank/DDBJ databases">
        <authorList>
            <consortium name="NCBI Genome Project"/>
        </authorList>
    </citation>
    <scope>NUCLEOTIDE SEQUENCE</scope>
    <source>
        <strain evidence="2">CBS 342.82</strain>
    </source>
</reference>
<dbReference type="RefSeq" id="XP_033455947.1">
    <property type="nucleotide sequence ID" value="XM_033606883.1"/>
</dbReference>
<reference evidence="2" key="1">
    <citation type="submission" date="2020-01" db="EMBL/GenBank/DDBJ databases">
        <authorList>
            <consortium name="DOE Joint Genome Institute"/>
            <person name="Haridas S."/>
            <person name="Albert R."/>
            <person name="Binder M."/>
            <person name="Bloem J."/>
            <person name="Labutti K."/>
            <person name="Salamov A."/>
            <person name="Andreopoulos B."/>
            <person name="Baker S.E."/>
            <person name="Barry K."/>
            <person name="Bills G."/>
            <person name="Bluhm B.H."/>
            <person name="Cannon C."/>
            <person name="Castanera R."/>
            <person name="Culley D.E."/>
            <person name="Daum C."/>
            <person name="Ezra D."/>
            <person name="Gonzalez J.B."/>
            <person name="Henrissat B."/>
            <person name="Kuo A."/>
            <person name="Liang C."/>
            <person name="Lipzen A."/>
            <person name="Lutzoni F."/>
            <person name="Magnuson J."/>
            <person name="Mondo S."/>
            <person name="Nolan M."/>
            <person name="Ohm R."/>
            <person name="Pangilinan J."/>
            <person name="Park H.-J."/>
            <person name="Ramirez L."/>
            <person name="Alfaro M."/>
            <person name="Sun H."/>
            <person name="Tritt A."/>
            <person name="Yoshinaga Y."/>
            <person name="Zwiers L.-H."/>
            <person name="Turgeon B.G."/>
            <person name="Goodwin S.B."/>
            <person name="Spatafora J.W."/>
            <person name="Crous P.W."/>
            <person name="Grigoriev I.V."/>
        </authorList>
    </citation>
    <scope>NUCLEOTIDE SEQUENCE</scope>
    <source>
        <strain evidence="2">CBS 342.82</strain>
    </source>
</reference>
<evidence type="ECO:0000313" key="1">
    <source>
        <dbReference type="Proteomes" id="UP000504637"/>
    </source>
</evidence>
<keyword evidence="1" id="KW-1185">Reference proteome</keyword>
<sequence>MSTVKLPLGTPDEIPEEKLVNEALESLVNGTLTSKDAAQKIDSVIITDLRSGKSNSHPLGWEHYLWDSIGRSAMVVPADHAGQDRLVHFLQDIQNLPKTTIPFAANGAEHEKIFWTLNASNGYSGLSQWLWELKEGGFQRHERPSEDSSFLHQNFAAFLARLLSNGVVEATRLSDLIRPSAFATKNASNSNLEEYVIALRGAKRWILHAGDALYEMCQKQTLIEIPGPKWTPTVWSGWKNKFEQAAKAENLGAEGREIAAQALERMDQVEQRGVTTTICETFGFTSIEQEEDDE</sequence>
<dbReference type="InterPro" id="IPR053204">
    <property type="entry name" value="Oxopyrrolidines_Biosynth-assoc"/>
</dbReference>
<dbReference type="Proteomes" id="UP000504637">
    <property type="component" value="Unplaced"/>
</dbReference>
<reference evidence="2" key="3">
    <citation type="submission" date="2025-08" db="UniProtKB">
        <authorList>
            <consortium name="RefSeq"/>
        </authorList>
    </citation>
    <scope>IDENTIFICATION</scope>
    <source>
        <strain evidence="2">CBS 342.82</strain>
    </source>
</reference>
<proteinExistence type="predicted"/>
<protein>
    <submittedName>
        <fullName evidence="2">Uncharacterized protein</fullName>
    </submittedName>
</protein>
<organism evidence="2">
    <name type="scientific">Dissoconium aciculare CBS 342.82</name>
    <dbReference type="NCBI Taxonomy" id="1314786"/>
    <lineage>
        <taxon>Eukaryota</taxon>
        <taxon>Fungi</taxon>
        <taxon>Dikarya</taxon>
        <taxon>Ascomycota</taxon>
        <taxon>Pezizomycotina</taxon>
        <taxon>Dothideomycetes</taxon>
        <taxon>Dothideomycetidae</taxon>
        <taxon>Mycosphaerellales</taxon>
        <taxon>Dissoconiaceae</taxon>
        <taxon>Dissoconium</taxon>
    </lineage>
</organism>
<gene>
    <name evidence="2" type="ORF">K489DRAFT_396699</name>
</gene>
<dbReference type="PANTHER" id="PTHR38797:SF4">
    <property type="entry name" value="NUCLEAR PORE COMPLEX PROTEIN NUP85"/>
    <property type="match status" value="1"/>
</dbReference>
<dbReference type="AlphaFoldDB" id="A0A6J3LT09"/>
<dbReference type="Pfam" id="PF12311">
    <property type="entry name" value="DUF3632"/>
    <property type="match status" value="1"/>
</dbReference>
<evidence type="ECO:0000313" key="2">
    <source>
        <dbReference type="RefSeq" id="XP_033455947.1"/>
    </source>
</evidence>
<accession>A0A6J3LT09</accession>